<evidence type="ECO:0000256" key="6">
    <source>
        <dbReference type="ARBA" id="ARBA00032535"/>
    </source>
</evidence>
<dbReference type="SUPFAM" id="SSF64182">
    <property type="entry name" value="DHH phosphoesterases"/>
    <property type="match status" value="1"/>
</dbReference>
<dbReference type="EMBL" id="CP003065">
    <property type="protein sequence ID" value="AEV70487.1"/>
    <property type="molecule type" value="Genomic_DNA"/>
</dbReference>
<dbReference type="SUPFAM" id="SSF54631">
    <property type="entry name" value="CBS-domain pair"/>
    <property type="match status" value="1"/>
</dbReference>
<dbReference type="InterPro" id="IPR001667">
    <property type="entry name" value="DDH_dom"/>
</dbReference>
<dbReference type="Pfam" id="PF00571">
    <property type="entry name" value="CBS"/>
    <property type="match status" value="2"/>
</dbReference>
<dbReference type="SMART" id="SM00116">
    <property type="entry name" value="CBS"/>
    <property type="match status" value="2"/>
</dbReference>
<reference evidence="11" key="1">
    <citation type="submission" date="2011-12" db="EMBL/GenBank/DDBJ databases">
        <title>Complete sequence of Clostridium clariflavum DSM 19732.</title>
        <authorList>
            <consortium name="US DOE Joint Genome Institute"/>
            <person name="Lucas S."/>
            <person name="Han J."/>
            <person name="Lapidus A."/>
            <person name="Cheng J.-F."/>
            <person name="Goodwin L."/>
            <person name="Pitluck S."/>
            <person name="Peters L."/>
            <person name="Teshima H."/>
            <person name="Detter J.C."/>
            <person name="Han C."/>
            <person name="Tapia R."/>
            <person name="Land M."/>
            <person name="Hauser L."/>
            <person name="Kyrpides N."/>
            <person name="Ivanova N."/>
            <person name="Pagani I."/>
            <person name="Kitzmiller T."/>
            <person name="Lynd L."/>
            <person name="Izquierdo J."/>
            <person name="Woyke T."/>
        </authorList>
    </citation>
    <scope>NUCLEOTIDE SEQUENCE [LARGE SCALE GENOMIC DNA]</scope>
    <source>
        <strain evidence="11">DSM 19732 / NBRC 101661 / EBR45</strain>
    </source>
</reference>
<keyword evidence="3" id="KW-0479">Metal-binding</keyword>
<keyword evidence="11" id="KW-1185">Reference proteome</keyword>
<dbReference type="CDD" id="cd04597">
    <property type="entry name" value="CBS_pair_inorgPPase"/>
    <property type="match status" value="1"/>
</dbReference>
<dbReference type="eggNOG" id="COG1227">
    <property type="taxonomic scope" value="Bacteria"/>
</dbReference>
<dbReference type="InterPro" id="IPR038763">
    <property type="entry name" value="DHH_sf"/>
</dbReference>
<dbReference type="AlphaFoldDB" id="G8LSX4"/>
<dbReference type="FunFam" id="3.90.1640.10:FF:000001">
    <property type="entry name" value="Probable manganese-dependent inorganic pyrophosphatase"/>
    <property type="match status" value="1"/>
</dbReference>
<keyword evidence="4" id="KW-0378">Hydrolase</keyword>
<dbReference type="Gene3D" id="3.40.1390.20">
    <property type="entry name" value="HprK N-terminal domain-like"/>
    <property type="match status" value="1"/>
</dbReference>
<dbReference type="GO" id="GO:0005737">
    <property type="term" value="C:cytoplasm"/>
    <property type="evidence" value="ECO:0007669"/>
    <property type="project" value="InterPro"/>
</dbReference>
<organism evidence="10 11">
    <name type="scientific">Acetivibrio clariflavus (strain DSM 19732 / NBRC 101661 / EBR45)</name>
    <name type="common">Clostridium clariflavum</name>
    <dbReference type="NCBI Taxonomy" id="720554"/>
    <lineage>
        <taxon>Bacteria</taxon>
        <taxon>Bacillati</taxon>
        <taxon>Bacillota</taxon>
        <taxon>Clostridia</taxon>
        <taxon>Eubacteriales</taxon>
        <taxon>Oscillospiraceae</taxon>
        <taxon>Acetivibrio</taxon>
    </lineage>
</organism>
<evidence type="ECO:0000256" key="4">
    <source>
        <dbReference type="ARBA" id="ARBA00022801"/>
    </source>
</evidence>
<gene>
    <name evidence="10" type="ordered locus">Clocl_4051</name>
</gene>
<keyword evidence="5" id="KW-0464">Manganese</keyword>
<evidence type="ECO:0000256" key="1">
    <source>
        <dbReference type="ARBA" id="ARBA00001936"/>
    </source>
</evidence>
<evidence type="ECO:0000313" key="10">
    <source>
        <dbReference type="EMBL" id="AEV70487.1"/>
    </source>
</evidence>
<dbReference type="OrthoDB" id="9766150at2"/>
<dbReference type="NCBIfam" id="NF003877">
    <property type="entry name" value="PRK05427.1"/>
    <property type="match status" value="1"/>
</dbReference>
<reference evidence="10 11" key="2">
    <citation type="journal article" date="2012" name="Stand. Genomic Sci.">
        <title>Complete Genome Sequence of Clostridium clariflavum DSM 19732.</title>
        <authorList>
            <person name="Izquierdo J.A."/>
            <person name="Goodwin L."/>
            <person name="Davenport K.W."/>
            <person name="Teshima H."/>
            <person name="Bruce D."/>
            <person name="Detter C."/>
            <person name="Tapia R."/>
            <person name="Han S."/>
            <person name="Land M."/>
            <person name="Hauser L."/>
            <person name="Jeffries C.D."/>
            <person name="Han J."/>
            <person name="Pitluck S."/>
            <person name="Nolan M."/>
            <person name="Chen A."/>
            <person name="Huntemann M."/>
            <person name="Mavromatis K."/>
            <person name="Mikhailova N."/>
            <person name="Liolios K."/>
            <person name="Woyke T."/>
            <person name="Lynd L.R."/>
        </authorList>
    </citation>
    <scope>NUCLEOTIDE SEQUENCE [LARGE SCALE GENOMIC DNA]</scope>
    <source>
        <strain evidence="11">DSM 19732 / NBRC 101661 / EBR45</strain>
    </source>
</reference>
<evidence type="ECO:0000259" key="9">
    <source>
        <dbReference type="PROSITE" id="PS51371"/>
    </source>
</evidence>
<dbReference type="Gene3D" id="3.10.310.20">
    <property type="entry name" value="DHHA2 domain"/>
    <property type="match status" value="1"/>
</dbReference>
<feature type="domain" description="CBS" evidence="9">
    <location>
        <begin position="251"/>
        <end position="309"/>
    </location>
</feature>
<dbReference type="eggNOG" id="COG0857">
    <property type="taxonomic scope" value="Bacteria"/>
</dbReference>
<dbReference type="KEGG" id="ccl:Clocl_4051"/>
<dbReference type="InterPro" id="IPR046342">
    <property type="entry name" value="CBS_dom_sf"/>
</dbReference>
<comment type="cofactor">
    <cofactor evidence="1">
        <name>Mn(2+)</name>
        <dbReference type="ChEBI" id="CHEBI:29035"/>
    </cofactor>
</comment>
<dbReference type="Gene3D" id="3.90.1640.10">
    <property type="entry name" value="inorganic pyrophosphatase (n-terminal core)"/>
    <property type="match status" value="1"/>
</dbReference>
<dbReference type="Proteomes" id="UP000005435">
    <property type="component" value="Chromosome"/>
</dbReference>
<name>G8LSX4_ACECE</name>
<dbReference type="SUPFAM" id="SSF75138">
    <property type="entry name" value="HprK N-terminal domain-like"/>
    <property type="match status" value="1"/>
</dbReference>
<dbReference type="GO" id="GO:0004427">
    <property type="term" value="F:inorganic diphosphate phosphatase activity"/>
    <property type="evidence" value="ECO:0007669"/>
    <property type="project" value="UniProtKB-EC"/>
</dbReference>
<dbReference type="Pfam" id="PF07085">
    <property type="entry name" value="DRTGG"/>
    <property type="match status" value="1"/>
</dbReference>
<evidence type="ECO:0000256" key="5">
    <source>
        <dbReference type="ARBA" id="ARBA00023211"/>
    </source>
</evidence>
<evidence type="ECO:0000256" key="3">
    <source>
        <dbReference type="ARBA" id="ARBA00022723"/>
    </source>
</evidence>
<dbReference type="NCBIfam" id="NF011442">
    <property type="entry name" value="PRK14869.1-4"/>
    <property type="match status" value="1"/>
</dbReference>
<dbReference type="GO" id="GO:0046872">
    <property type="term" value="F:metal ion binding"/>
    <property type="evidence" value="ECO:0007669"/>
    <property type="project" value="UniProtKB-KW"/>
</dbReference>
<dbReference type="Pfam" id="PF02833">
    <property type="entry name" value="DHHA2"/>
    <property type="match status" value="1"/>
</dbReference>
<dbReference type="NCBIfam" id="NF011443">
    <property type="entry name" value="PRK14869.1-5"/>
    <property type="match status" value="1"/>
</dbReference>
<dbReference type="InterPro" id="IPR000644">
    <property type="entry name" value="CBS_dom"/>
</dbReference>
<dbReference type="InterPro" id="IPR038222">
    <property type="entry name" value="DHHA2_dom_sf"/>
</dbReference>
<dbReference type="InterPro" id="IPR010766">
    <property type="entry name" value="DRTGG"/>
</dbReference>
<dbReference type="PANTHER" id="PTHR12112">
    <property type="entry name" value="BNIP - RELATED"/>
    <property type="match status" value="1"/>
</dbReference>
<comment type="catalytic activity">
    <reaction evidence="7">
        <text>diphosphate + H2O = 2 phosphate + H(+)</text>
        <dbReference type="Rhea" id="RHEA:24576"/>
        <dbReference type="ChEBI" id="CHEBI:15377"/>
        <dbReference type="ChEBI" id="CHEBI:15378"/>
        <dbReference type="ChEBI" id="CHEBI:33019"/>
        <dbReference type="ChEBI" id="CHEBI:43474"/>
        <dbReference type="EC" id="3.6.1.1"/>
    </reaction>
</comment>
<dbReference type="Gene3D" id="3.10.580.10">
    <property type="entry name" value="CBS-domain"/>
    <property type="match status" value="1"/>
</dbReference>
<evidence type="ECO:0000256" key="7">
    <source>
        <dbReference type="ARBA" id="ARBA00047820"/>
    </source>
</evidence>
<dbReference type="NCBIfam" id="NF011441">
    <property type="entry name" value="PRK14869.1-3"/>
    <property type="match status" value="1"/>
</dbReference>
<dbReference type="PROSITE" id="PS51371">
    <property type="entry name" value="CBS"/>
    <property type="match status" value="2"/>
</dbReference>
<accession>G8LSX4</accession>
<protein>
    <recommendedName>
        <fullName evidence="2">inorganic diphosphatase</fullName>
        <ecNumber evidence="2">3.6.1.1</ecNumber>
    </recommendedName>
    <alternativeName>
        <fullName evidence="6">Pyrophosphate phospho-hydrolase</fullName>
    </alternativeName>
</protein>
<dbReference type="HOGENOM" id="CLU_025243_1_0_9"/>
<dbReference type="SMART" id="SM01131">
    <property type="entry name" value="DHHA2"/>
    <property type="match status" value="1"/>
</dbReference>
<dbReference type="InterPro" id="IPR028979">
    <property type="entry name" value="Ser_kin/Pase_Hpr-like_N_sf"/>
</dbReference>
<evidence type="ECO:0000256" key="2">
    <source>
        <dbReference type="ARBA" id="ARBA00012146"/>
    </source>
</evidence>
<sequence>MDKLVLVTGHKNPDTDSICSAIAYSELKKKLGVNASPRRLGEINRETEFVLKHFDVEVPELLYTVKSQVSDLNMDKIIPVSPDISIKTAWNLMKKNNIKTLPVVDEYERLLGIVTLSDITNKYMDALDNNTIASTRTSLRNIVETLNATLLCGSQDTFHTSGKVVVAATNPEDLPGYVEEGDIVITANRLDTQLESIECGANCLIVTCGGNPSEEVIEKACSKNIVLMTTPIDTFTTARLINQSIPVGAIMTKENLIKFNIDDYVDDIKDTMLQTRYRSYPVVDDNNRIKGFISRYHLISQRRKKVILVDHNEKSQTVNGLEEAEILEIIDHHRLGDIQTANPIYIKNEPVGSTSTIIANMYFEMGIRPSKSIAGILCSAILSDTIKFQSPTSTYTDRITAEKLAEIAGINDIDEYANLMFKEGSSLQGRTPKDIFYQDFKEYTFGKRKIGIGQVNTMDKEKVSEIKKDLLEFMKRLCEDSGYNLLMLLLTDILNQATELLFVGEDKELIVKAFNVNIGENSVYLPGVVSRKKQVIPAISAAVDKL</sequence>
<feature type="domain" description="CBS" evidence="9">
    <location>
        <begin position="72"/>
        <end position="129"/>
    </location>
</feature>
<proteinExistence type="predicted"/>
<dbReference type="EC" id="3.6.1.1" evidence="2"/>
<dbReference type="InterPro" id="IPR004097">
    <property type="entry name" value="DHHA2"/>
</dbReference>
<dbReference type="Pfam" id="PF01368">
    <property type="entry name" value="DHH"/>
    <property type="match status" value="1"/>
</dbReference>
<evidence type="ECO:0000256" key="8">
    <source>
        <dbReference type="PROSITE-ProRule" id="PRU00703"/>
    </source>
</evidence>
<dbReference type="STRING" id="720554.Clocl_4051"/>
<keyword evidence="8" id="KW-0129">CBS domain</keyword>
<dbReference type="PANTHER" id="PTHR12112:SF22">
    <property type="entry name" value="MANGANESE-DEPENDENT INORGANIC PYROPHOSPHATASE-RELATED"/>
    <property type="match status" value="1"/>
</dbReference>
<evidence type="ECO:0000313" key="11">
    <source>
        <dbReference type="Proteomes" id="UP000005435"/>
    </source>
</evidence>
<dbReference type="RefSeq" id="WP_014256986.1">
    <property type="nucleotide sequence ID" value="NC_016627.1"/>
</dbReference>